<organism evidence="8 9">
    <name type="scientific">Diplogelasinospora grovesii</name>
    <dbReference type="NCBI Taxonomy" id="303347"/>
    <lineage>
        <taxon>Eukaryota</taxon>
        <taxon>Fungi</taxon>
        <taxon>Dikarya</taxon>
        <taxon>Ascomycota</taxon>
        <taxon>Pezizomycotina</taxon>
        <taxon>Sordariomycetes</taxon>
        <taxon>Sordariomycetidae</taxon>
        <taxon>Sordariales</taxon>
        <taxon>Diplogelasinosporaceae</taxon>
        <taxon>Diplogelasinospora</taxon>
    </lineage>
</organism>
<evidence type="ECO:0000256" key="2">
    <source>
        <dbReference type="ARBA" id="ARBA00005466"/>
    </source>
</evidence>
<evidence type="ECO:0000259" key="7">
    <source>
        <dbReference type="PROSITE" id="PS51387"/>
    </source>
</evidence>
<name>A0AAN6S1A7_9PEZI</name>
<dbReference type="InterPro" id="IPR012951">
    <property type="entry name" value="BBE"/>
</dbReference>
<feature type="signal peptide" evidence="6">
    <location>
        <begin position="1"/>
        <end position="22"/>
    </location>
</feature>
<proteinExistence type="inferred from homology"/>
<sequence length="483" mass="51850">MRFSHAALGAAWLLSGSVTAHPADIYSVFTNPSNNWDAHTTIEFPNSTAFENATERWNTFDEPTFSIAITPGTDADVAKAVKLARSNNFPFLGTGGRHSSSVTLGALQNGVAIDLSGLNSVSVDSAAATVTVGGGVRFGAVVDPVYEAGFEVPIGSYAYPGMVGATIGGGVGRWQGLHGLIIDNLLSVRMVTADGNLITVSNTSYPDLWWAVRGAAANFGLITSATYLRPLINGGQLMNAHFILPASANASYFDYLASLQGTMPAELATITFIMWNDTIGESQILINWVWIGPEEEGQKYIAPLYNLNPTEVSVEMVAWNKITNTAAFGLGVPICEPVHIKGYGANFRNLSSTTYQDVFRDMSDFYAAYPDGRGSSVEIEIFAPQAVAQVADDATAYPWRDSLGISFGWNSTATEQAGDAMAMQVRAAFAATGGYSGLATYVSYAHGDETLEQMWGGNVPRLQQLKEKYDPDNVFRFFHDLAQ</sequence>
<reference evidence="9" key="1">
    <citation type="journal article" date="2023" name="Mol. Phylogenet. Evol.">
        <title>Genome-scale phylogeny and comparative genomics of the fungal order Sordariales.</title>
        <authorList>
            <person name="Hensen N."/>
            <person name="Bonometti L."/>
            <person name="Westerberg I."/>
            <person name="Brannstrom I.O."/>
            <person name="Guillou S."/>
            <person name="Cros-Aarteil S."/>
            <person name="Calhoun S."/>
            <person name="Haridas S."/>
            <person name="Kuo A."/>
            <person name="Mondo S."/>
            <person name="Pangilinan J."/>
            <person name="Riley R."/>
            <person name="LaButti K."/>
            <person name="Andreopoulos B."/>
            <person name="Lipzen A."/>
            <person name="Chen C."/>
            <person name="Yan M."/>
            <person name="Daum C."/>
            <person name="Ng V."/>
            <person name="Clum A."/>
            <person name="Steindorff A."/>
            <person name="Ohm R.A."/>
            <person name="Martin F."/>
            <person name="Silar P."/>
            <person name="Natvig D.O."/>
            <person name="Lalanne C."/>
            <person name="Gautier V."/>
            <person name="Ament-Velasquez S.L."/>
            <person name="Kruys A."/>
            <person name="Hutchinson M.I."/>
            <person name="Powell A.J."/>
            <person name="Barry K."/>
            <person name="Miller A.N."/>
            <person name="Grigoriev I.V."/>
            <person name="Debuchy R."/>
            <person name="Gladieux P."/>
            <person name="Hiltunen Thoren M."/>
            <person name="Johannesson H."/>
        </authorList>
    </citation>
    <scope>NUCLEOTIDE SEQUENCE [LARGE SCALE GENOMIC DNA]</scope>
    <source>
        <strain evidence="9">CBS 340.73</strain>
    </source>
</reference>
<keyword evidence="3" id="KW-0285">Flavoprotein</keyword>
<comment type="cofactor">
    <cofactor evidence="1">
        <name>FAD</name>
        <dbReference type="ChEBI" id="CHEBI:57692"/>
    </cofactor>
</comment>
<dbReference type="PANTHER" id="PTHR42973:SF9">
    <property type="entry name" value="FAD-BINDING PCMH-TYPE DOMAIN-CONTAINING PROTEIN-RELATED"/>
    <property type="match status" value="1"/>
</dbReference>
<dbReference type="SUPFAM" id="SSF56176">
    <property type="entry name" value="FAD-binding/transporter-associated domain-like"/>
    <property type="match status" value="1"/>
</dbReference>
<keyword evidence="4" id="KW-0274">FAD</keyword>
<dbReference type="InterPro" id="IPR016166">
    <property type="entry name" value="FAD-bd_PCMH"/>
</dbReference>
<dbReference type="Pfam" id="PF08031">
    <property type="entry name" value="BBE"/>
    <property type="match status" value="1"/>
</dbReference>
<dbReference type="Gene3D" id="3.40.462.20">
    <property type="match status" value="1"/>
</dbReference>
<protein>
    <recommendedName>
        <fullName evidence="7">FAD-binding PCMH-type domain-containing protein</fullName>
    </recommendedName>
</protein>
<dbReference type="InterPro" id="IPR050416">
    <property type="entry name" value="FAD-linked_Oxidoreductase"/>
</dbReference>
<dbReference type="GO" id="GO:0016491">
    <property type="term" value="F:oxidoreductase activity"/>
    <property type="evidence" value="ECO:0007669"/>
    <property type="project" value="UniProtKB-KW"/>
</dbReference>
<dbReference type="Pfam" id="PF01565">
    <property type="entry name" value="FAD_binding_4"/>
    <property type="match status" value="1"/>
</dbReference>
<dbReference type="AlphaFoldDB" id="A0AAN6S1A7"/>
<feature type="chain" id="PRO_5042817649" description="FAD-binding PCMH-type domain-containing protein" evidence="6">
    <location>
        <begin position="23"/>
        <end position="483"/>
    </location>
</feature>
<dbReference type="PANTHER" id="PTHR42973">
    <property type="entry name" value="BINDING OXIDOREDUCTASE, PUTATIVE (AFU_ORTHOLOGUE AFUA_1G17690)-RELATED"/>
    <property type="match status" value="1"/>
</dbReference>
<evidence type="ECO:0000313" key="8">
    <source>
        <dbReference type="EMBL" id="KAK3936141.1"/>
    </source>
</evidence>
<comment type="similarity">
    <text evidence="2">Belongs to the oxygen-dependent FAD-linked oxidoreductase family.</text>
</comment>
<dbReference type="Proteomes" id="UP001303473">
    <property type="component" value="Unassembled WGS sequence"/>
</dbReference>
<dbReference type="InterPro" id="IPR036318">
    <property type="entry name" value="FAD-bd_PCMH-like_sf"/>
</dbReference>
<dbReference type="InterPro" id="IPR006094">
    <property type="entry name" value="Oxid_FAD_bind_N"/>
</dbReference>
<accession>A0AAN6S1A7</accession>
<dbReference type="InterPro" id="IPR016169">
    <property type="entry name" value="FAD-bd_PCMH_sub2"/>
</dbReference>
<keyword evidence="5" id="KW-0560">Oxidoreductase</keyword>
<dbReference type="EMBL" id="MU853893">
    <property type="protein sequence ID" value="KAK3936141.1"/>
    <property type="molecule type" value="Genomic_DNA"/>
</dbReference>
<dbReference type="GO" id="GO:0071949">
    <property type="term" value="F:FAD binding"/>
    <property type="evidence" value="ECO:0007669"/>
    <property type="project" value="InterPro"/>
</dbReference>
<keyword evidence="6" id="KW-0732">Signal</keyword>
<evidence type="ECO:0000256" key="3">
    <source>
        <dbReference type="ARBA" id="ARBA00022630"/>
    </source>
</evidence>
<dbReference type="Gene3D" id="3.30.465.10">
    <property type="match status" value="1"/>
</dbReference>
<evidence type="ECO:0000256" key="6">
    <source>
        <dbReference type="SAM" id="SignalP"/>
    </source>
</evidence>
<evidence type="ECO:0000256" key="5">
    <source>
        <dbReference type="ARBA" id="ARBA00023002"/>
    </source>
</evidence>
<evidence type="ECO:0000256" key="4">
    <source>
        <dbReference type="ARBA" id="ARBA00022827"/>
    </source>
</evidence>
<evidence type="ECO:0000256" key="1">
    <source>
        <dbReference type="ARBA" id="ARBA00001974"/>
    </source>
</evidence>
<gene>
    <name evidence="8" type="ORF">QBC46DRAFT_461661</name>
</gene>
<dbReference type="PROSITE" id="PS51387">
    <property type="entry name" value="FAD_PCMH"/>
    <property type="match status" value="1"/>
</dbReference>
<feature type="domain" description="FAD-binding PCMH-type" evidence="7">
    <location>
        <begin position="60"/>
        <end position="232"/>
    </location>
</feature>
<comment type="caution">
    <text evidence="8">The sequence shown here is derived from an EMBL/GenBank/DDBJ whole genome shotgun (WGS) entry which is preliminary data.</text>
</comment>
<keyword evidence="9" id="KW-1185">Reference proteome</keyword>
<evidence type="ECO:0000313" key="9">
    <source>
        <dbReference type="Proteomes" id="UP001303473"/>
    </source>
</evidence>